<evidence type="ECO:0000313" key="9">
    <source>
        <dbReference type="EMBL" id="HAB3924403.1"/>
    </source>
</evidence>
<evidence type="ECO:0000256" key="1">
    <source>
        <dbReference type="SAM" id="Phobius"/>
    </source>
</evidence>
<dbReference type="EMBL" id="DAAGVL010000029">
    <property type="protein sequence ID" value="HAB4721419.1"/>
    <property type="molecule type" value="Genomic_DNA"/>
</dbReference>
<dbReference type="EMBL" id="DAAGVB010000024">
    <property type="protein sequence ID" value="HAB4674330.1"/>
    <property type="molecule type" value="Genomic_DNA"/>
</dbReference>
<evidence type="ECO:0000313" key="13">
    <source>
        <dbReference type="EMBL" id="HAB4674330.1"/>
    </source>
</evidence>
<keyword evidence="1" id="KW-0472">Membrane</keyword>
<evidence type="ECO:0000313" key="22">
    <source>
        <dbReference type="EMBL" id="HAE1595790.1"/>
    </source>
</evidence>
<feature type="transmembrane region" description="Helical" evidence="1">
    <location>
        <begin position="12"/>
        <end position="34"/>
    </location>
</feature>
<evidence type="ECO:0000313" key="10">
    <source>
        <dbReference type="EMBL" id="HAB3980085.1"/>
    </source>
</evidence>
<evidence type="ECO:0000313" key="7">
    <source>
        <dbReference type="EMBL" id="HAB2325853.1"/>
    </source>
</evidence>
<feature type="transmembrane region" description="Helical" evidence="1">
    <location>
        <begin position="118"/>
        <end position="135"/>
    </location>
</feature>
<dbReference type="EMBL" id="DAAGNY010000026">
    <property type="protein sequence ID" value="HAB3844197.1"/>
    <property type="molecule type" value="Genomic_DNA"/>
</dbReference>
<dbReference type="EMBL" id="DAAGPC010000089">
    <property type="protein sequence ID" value="HAB3980085.1"/>
    <property type="molecule type" value="Genomic_DNA"/>
</dbReference>
<evidence type="ECO:0000313" key="18">
    <source>
        <dbReference type="EMBL" id="HAB5478761.1"/>
    </source>
</evidence>
<dbReference type="EMBL" id="DAAGXW010000029">
    <property type="protein sequence ID" value="HAB5018715.1"/>
    <property type="molecule type" value="Genomic_DNA"/>
</dbReference>
<gene>
    <name evidence="20" type="ORF">G2916_18155</name>
    <name evidence="22" type="ORF">G2997_14120</name>
    <name evidence="21" type="ORF">G3A00_19665</name>
    <name evidence="16" type="ORF">GB016_19810</name>
    <name evidence="4" type="ORF">GB034_15355</name>
    <name evidence="5" type="ORF">GB088_16180</name>
    <name evidence="18" type="ORF">GB236_12535</name>
    <name evidence="19" type="ORF">GB246_19825</name>
    <name evidence="7" type="ORF">GB337_12740</name>
    <name evidence="6" type="ORF">GB348_18715</name>
    <name evidence="17" type="ORF">GBS30_21975</name>
    <name evidence="9" type="ORF">GBV97_13535</name>
    <name evidence="8" type="ORF">GBW00_20135</name>
    <name evidence="10" type="ORF">GBX19_21690</name>
    <name evidence="2" type="ORF">GBY11_18165</name>
    <name evidence="11" type="ORF">GBY15_14865</name>
    <name evidence="12" type="ORF">GBY49_11445</name>
    <name evidence="3" type="ORF">GBZ10_20195</name>
    <name evidence="13" type="ORF">GBZ12_10775</name>
    <name evidence="14" type="ORF">GBZ37_18755</name>
    <name evidence="15" type="ORF">GBZ41_09040</name>
</gene>
<keyword evidence="1" id="KW-0812">Transmembrane</keyword>
<comment type="caution">
    <text evidence="5">The sequence shown here is derived from an EMBL/GenBank/DDBJ whole genome shotgun (WGS) entry which is preliminary data.</text>
</comment>
<evidence type="ECO:0000313" key="15">
    <source>
        <dbReference type="EMBL" id="HAB4723918.1"/>
    </source>
</evidence>
<feature type="transmembrane region" description="Helical" evidence="1">
    <location>
        <begin position="90"/>
        <end position="112"/>
    </location>
</feature>
<name>A0A6X8K6Z5_SALDZ</name>
<dbReference type="EMBL" id="DAAHCF010000064">
    <property type="protein sequence ID" value="HAB5478761.1"/>
    <property type="molecule type" value="Genomic_DNA"/>
</dbReference>
<evidence type="ECO:0000313" key="16">
    <source>
        <dbReference type="EMBL" id="HAB5018715.1"/>
    </source>
</evidence>
<dbReference type="EMBL" id="DAAFXY010000038">
    <property type="protein sequence ID" value="HAB1979400.1"/>
    <property type="molecule type" value="Genomic_DNA"/>
</dbReference>
<dbReference type="EMBL" id="DAAGTE010000029">
    <property type="protein sequence ID" value="HAB4456989.1"/>
    <property type="molecule type" value="Genomic_DNA"/>
</dbReference>
<evidence type="ECO:0000313" key="8">
    <source>
        <dbReference type="EMBL" id="HAB3844197.1"/>
    </source>
</evidence>
<dbReference type="EMBL" id="DAAFZM010000028">
    <property type="protein sequence ID" value="HAB2186617.1"/>
    <property type="molecule type" value="Genomic_DNA"/>
</dbReference>
<dbReference type="EMBL" id="DAAGQE010000025">
    <property type="protein sequence ID" value="HAB4100952.1"/>
    <property type="molecule type" value="Genomic_DNA"/>
</dbReference>
<evidence type="ECO:0000313" key="14">
    <source>
        <dbReference type="EMBL" id="HAB4721419.1"/>
    </source>
</evidence>
<feature type="transmembrane region" description="Helical" evidence="1">
    <location>
        <begin position="54"/>
        <end position="78"/>
    </location>
</feature>
<evidence type="ECO:0000313" key="11">
    <source>
        <dbReference type="EMBL" id="HAB4100952.1"/>
    </source>
</evidence>
<dbReference type="EMBL" id="DAAFWY010000028">
    <property type="protein sequence ID" value="HAB1848704.1"/>
    <property type="molecule type" value="Genomic_DNA"/>
</dbReference>
<evidence type="ECO:0000313" key="12">
    <source>
        <dbReference type="EMBL" id="HAB4456989.1"/>
    </source>
</evidence>
<keyword evidence="1" id="KW-1133">Transmembrane helix</keyword>
<dbReference type="EMBL" id="DAAQZP010000033">
    <property type="protein sequence ID" value="HAE1595790.1"/>
    <property type="molecule type" value="Genomic_DNA"/>
</dbReference>
<evidence type="ECO:0000313" key="4">
    <source>
        <dbReference type="EMBL" id="HAB1979400.1"/>
    </source>
</evidence>
<evidence type="ECO:0000313" key="3">
    <source>
        <dbReference type="EMBL" id="HAB1848704.1"/>
    </source>
</evidence>
<evidence type="ECO:0000313" key="5">
    <source>
        <dbReference type="EMBL" id="HAB1992673.1"/>
    </source>
</evidence>
<dbReference type="EMBL" id="DAAQXJ010000105">
    <property type="protein sequence ID" value="HAE1266412.1"/>
    <property type="molecule type" value="Genomic_DNA"/>
</dbReference>
<sequence>MSDSTLLRNSSLFVAYMGCLGWGSAYFYGWGTSFYYGFPWWVVGAGVDDVARSLFYAVTVIVIFLAGWGIGIVFFLGIKQKNNMKDLSAVRLFLAILLLFVPPALEFSVIHQHFVPDALVLCAIVALIITMFVRTGRKFIYVKCISEVSFIRHHKIECVMAGFMIYFWLFSLIAGWYKPQFKKEYQTLHYESVWYYVLARYGDRLVLSKSYRHSSTNFVILNSAHTDEFEINIVKVR</sequence>
<reference evidence="5" key="1">
    <citation type="journal article" date="2018" name="Genome Biol.">
        <title>SKESA: strategic k-mer extension for scrupulous assemblies.</title>
        <authorList>
            <person name="Souvorov A."/>
            <person name="Agarwala R."/>
            <person name="Lipman D.J."/>
        </authorList>
    </citation>
    <scope>NUCLEOTIDE SEQUENCE</scope>
    <source>
        <strain evidence="5">Salmonella enterica</strain>
    </source>
</reference>
<reference evidence="5" key="2">
    <citation type="submission" date="2019-10" db="EMBL/GenBank/DDBJ databases">
        <authorList>
            <consortium name="NCBI Pathogen Detection Project"/>
        </authorList>
    </citation>
    <scope>NUCLEOTIDE SEQUENCE</scope>
    <source>
        <strain evidence="5">Salmonella enterica</strain>
    </source>
</reference>
<dbReference type="EMBL" id="DAAHAQ010000335">
    <property type="protein sequence ID" value="HAB5332215.1"/>
    <property type="molecule type" value="Genomic_DNA"/>
</dbReference>
<evidence type="ECO:0000313" key="20">
    <source>
        <dbReference type="EMBL" id="HAE1266412.1"/>
    </source>
</evidence>
<dbReference type="EMBL" id="DAAHFA010000029">
    <property type="protein sequence ID" value="HAB5842979.1"/>
    <property type="molecule type" value="Genomic_DNA"/>
</dbReference>
<dbReference type="EMBL" id="DAAGVM010000031">
    <property type="protein sequence ID" value="HAB4723918.1"/>
    <property type="molecule type" value="Genomic_DNA"/>
</dbReference>
<dbReference type="EMBL" id="DAAFYE010000032">
    <property type="protein sequence ID" value="HAB1992673.1"/>
    <property type="molecule type" value="Genomic_DNA"/>
</dbReference>
<evidence type="ECO:0000313" key="19">
    <source>
        <dbReference type="EMBL" id="HAB5842979.1"/>
    </source>
</evidence>
<evidence type="ECO:0000313" key="6">
    <source>
        <dbReference type="EMBL" id="HAB2186617.1"/>
    </source>
</evidence>
<evidence type="ECO:0000313" key="2">
    <source>
        <dbReference type="EMBL" id="HAB1777423.1"/>
    </source>
</evidence>
<dbReference type="EMBL" id="DAAFWI010000033">
    <property type="protein sequence ID" value="HAB1777423.1"/>
    <property type="molecule type" value="Genomic_DNA"/>
</dbReference>
<organism evidence="5">
    <name type="scientific">Salmonella diarizonae</name>
    <dbReference type="NCBI Taxonomy" id="59204"/>
    <lineage>
        <taxon>Bacteria</taxon>
        <taxon>Pseudomonadati</taxon>
        <taxon>Pseudomonadota</taxon>
        <taxon>Gammaproteobacteria</taxon>
        <taxon>Enterobacterales</taxon>
        <taxon>Enterobacteriaceae</taxon>
        <taxon>Salmonella</taxon>
    </lineage>
</organism>
<proteinExistence type="predicted"/>
<dbReference type="EMBL" id="DAAGOS010000035">
    <property type="protein sequence ID" value="HAB3924403.1"/>
    <property type="molecule type" value="Genomic_DNA"/>
</dbReference>
<evidence type="ECO:0000313" key="17">
    <source>
        <dbReference type="EMBL" id="HAB5332215.1"/>
    </source>
</evidence>
<feature type="transmembrane region" description="Helical" evidence="1">
    <location>
        <begin position="156"/>
        <end position="177"/>
    </location>
</feature>
<protein>
    <submittedName>
        <fullName evidence="5">Uncharacterized protein</fullName>
    </submittedName>
</protein>
<dbReference type="AlphaFoldDB" id="A0A6X8K6Z5"/>
<dbReference type="EMBL" id="DAAQZS010000025">
    <property type="protein sequence ID" value="HAE1476120.1"/>
    <property type="molecule type" value="Genomic_DNA"/>
</dbReference>
<accession>A0A6X8K6Z5</accession>
<evidence type="ECO:0000313" key="21">
    <source>
        <dbReference type="EMBL" id="HAE1476120.1"/>
    </source>
</evidence>
<dbReference type="EMBL" id="DAAGBA010000036">
    <property type="protein sequence ID" value="HAB2325853.1"/>
    <property type="molecule type" value="Genomic_DNA"/>
</dbReference>